<keyword evidence="4" id="KW-0472">Membrane</keyword>
<keyword evidence="7" id="KW-1185">Reference proteome</keyword>
<dbReference type="FunFam" id="3.40.50.2000:FF:000050">
    <property type="entry name" value="UDP-glucuronosyltransferase"/>
    <property type="match status" value="1"/>
</dbReference>
<evidence type="ECO:0000256" key="5">
    <source>
        <dbReference type="SAM" id="SignalP"/>
    </source>
</evidence>
<name>A0AA40KQ30_9HYME</name>
<dbReference type="AlphaFoldDB" id="A0AA40KQ30"/>
<evidence type="ECO:0000256" key="4">
    <source>
        <dbReference type="SAM" id="Phobius"/>
    </source>
</evidence>
<evidence type="ECO:0008006" key="8">
    <source>
        <dbReference type="Google" id="ProtNLM"/>
    </source>
</evidence>
<dbReference type="PANTHER" id="PTHR48043:SF159">
    <property type="entry name" value="EG:EG0003.4 PROTEIN-RELATED"/>
    <property type="match status" value="1"/>
</dbReference>
<sequence>MKRNITSLFLVLCVLCVAEQTECYRILAAIVTPSYSHQIPYRALWLELHKRGHEVVYVTTNPIPNINSPNFTQIDISDTYKGIRALNFVETRFNGESWLQMAEEKVASLSIYFAEGMYNNTELKKMYAPDSDAKFDILMTEYLYGPAVLGLAHRFNVPIIGLSSLGLPLINEHILGGQVLPSHESTWEMEANTGPNLPFLKRLWNFVSFWRFMHFLYTEVLSANQQLAEKYLGPLPPLIDIMRNTSMIFVNQASAITPARPQLANVISFTSFHIQDKLPPVPKDLQKFVDGAKNGFIYFSLGSNSRSSHLPVEIQRVFCDTFATLPYRVVWKYEEDFPGKPDNVYTAKWLPQQSILAHPNVKLFIYQGGLQSSEEAIHFGVPVLGFAIFADQDYQVARMEALGIGKRLEIRTVTKDELKSNIIELITNKEYKQRMINTRNLMHDTPYDIVKNLAWWTEHVIRTKGAPHLRSSITFQPWYQRYDLDVIVFLTIVAFLIASSALNLIAKLIVYLHRQISSPQKLKTN</sequence>
<comment type="caution">
    <text evidence="6">The sequence shown here is derived from an EMBL/GenBank/DDBJ whole genome shotgun (WGS) entry which is preliminary data.</text>
</comment>
<keyword evidence="5" id="KW-0732">Signal</keyword>
<evidence type="ECO:0000256" key="1">
    <source>
        <dbReference type="ARBA" id="ARBA00009995"/>
    </source>
</evidence>
<dbReference type="Pfam" id="PF00201">
    <property type="entry name" value="UDPGT"/>
    <property type="match status" value="1"/>
</dbReference>
<keyword evidence="4" id="KW-1133">Transmembrane helix</keyword>
<evidence type="ECO:0000313" key="6">
    <source>
        <dbReference type="EMBL" id="KAK1128578.1"/>
    </source>
</evidence>
<dbReference type="PANTHER" id="PTHR48043">
    <property type="entry name" value="EG:EG0003.4 PROTEIN-RELATED"/>
    <property type="match status" value="1"/>
</dbReference>
<dbReference type="CDD" id="cd03784">
    <property type="entry name" value="GT1_Gtf-like"/>
    <property type="match status" value="1"/>
</dbReference>
<keyword evidence="4" id="KW-0812">Transmembrane</keyword>
<dbReference type="GO" id="GO:0008194">
    <property type="term" value="F:UDP-glycosyltransferase activity"/>
    <property type="evidence" value="ECO:0007669"/>
    <property type="project" value="InterPro"/>
</dbReference>
<keyword evidence="3" id="KW-0808">Transferase</keyword>
<comment type="similarity">
    <text evidence="1">Belongs to the UDP-glycosyltransferase family.</text>
</comment>
<feature type="transmembrane region" description="Helical" evidence="4">
    <location>
        <begin position="486"/>
        <end position="512"/>
    </location>
</feature>
<evidence type="ECO:0000256" key="2">
    <source>
        <dbReference type="ARBA" id="ARBA00022676"/>
    </source>
</evidence>
<feature type="signal peptide" evidence="5">
    <location>
        <begin position="1"/>
        <end position="23"/>
    </location>
</feature>
<dbReference type="Gene3D" id="3.40.50.2000">
    <property type="entry name" value="Glycogen Phosphorylase B"/>
    <property type="match status" value="2"/>
</dbReference>
<evidence type="ECO:0000313" key="7">
    <source>
        <dbReference type="Proteomes" id="UP001177670"/>
    </source>
</evidence>
<dbReference type="InterPro" id="IPR050271">
    <property type="entry name" value="UDP-glycosyltransferase"/>
</dbReference>
<dbReference type="EMBL" id="JAHYIQ010000010">
    <property type="protein sequence ID" value="KAK1128578.1"/>
    <property type="molecule type" value="Genomic_DNA"/>
</dbReference>
<accession>A0AA40KQ30</accession>
<organism evidence="6 7">
    <name type="scientific">Melipona bicolor</name>
    <dbReference type="NCBI Taxonomy" id="60889"/>
    <lineage>
        <taxon>Eukaryota</taxon>
        <taxon>Metazoa</taxon>
        <taxon>Ecdysozoa</taxon>
        <taxon>Arthropoda</taxon>
        <taxon>Hexapoda</taxon>
        <taxon>Insecta</taxon>
        <taxon>Pterygota</taxon>
        <taxon>Neoptera</taxon>
        <taxon>Endopterygota</taxon>
        <taxon>Hymenoptera</taxon>
        <taxon>Apocrita</taxon>
        <taxon>Aculeata</taxon>
        <taxon>Apoidea</taxon>
        <taxon>Anthophila</taxon>
        <taxon>Apidae</taxon>
        <taxon>Melipona</taxon>
    </lineage>
</organism>
<dbReference type="SUPFAM" id="SSF53756">
    <property type="entry name" value="UDP-Glycosyltransferase/glycogen phosphorylase"/>
    <property type="match status" value="1"/>
</dbReference>
<dbReference type="Proteomes" id="UP001177670">
    <property type="component" value="Unassembled WGS sequence"/>
</dbReference>
<gene>
    <name evidence="6" type="ORF">K0M31_003036</name>
</gene>
<reference evidence="6" key="1">
    <citation type="submission" date="2021-10" db="EMBL/GenBank/DDBJ databases">
        <title>Melipona bicolor Genome sequencing and assembly.</title>
        <authorList>
            <person name="Araujo N.S."/>
            <person name="Arias M.C."/>
        </authorList>
    </citation>
    <scope>NUCLEOTIDE SEQUENCE</scope>
    <source>
        <strain evidence="6">USP_2M_L1-L4_2017</strain>
        <tissue evidence="6">Whole body</tissue>
    </source>
</reference>
<keyword evidence="2" id="KW-0328">Glycosyltransferase</keyword>
<protein>
    <recommendedName>
        <fullName evidence="8">UDP-glucuronosyltransferase</fullName>
    </recommendedName>
</protein>
<evidence type="ECO:0000256" key="3">
    <source>
        <dbReference type="ARBA" id="ARBA00022679"/>
    </source>
</evidence>
<dbReference type="InterPro" id="IPR002213">
    <property type="entry name" value="UDP_glucos_trans"/>
</dbReference>
<feature type="chain" id="PRO_5041300460" description="UDP-glucuronosyltransferase" evidence="5">
    <location>
        <begin position="24"/>
        <end position="525"/>
    </location>
</feature>
<proteinExistence type="inferred from homology"/>